<dbReference type="AlphaFoldDB" id="A0A6N2X2W6"/>
<name>A0A6N2X2W6_9BACE</name>
<organism evidence="1">
    <name type="scientific">Bacteroides caccae</name>
    <dbReference type="NCBI Taxonomy" id="47678"/>
    <lineage>
        <taxon>Bacteria</taxon>
        <taxon>Pseudomonadati</taxon>
        <taxon>Bacteroidota</taxon>
        <taxon>Bacteroidia</taxon>
        <taxon>Bacteroidales</taxon>
        <taxon>Bacteroidaceae</taxon>
        <taxon>Bacteroides</taxon>
    </lineage>
</organism>
<accession>A0A6N2X2W6</accession>
<gene>
    <name evidence="1" type="ORF">BCLFYP20_00166</name>
</gene>
<protein>
    <submittedName>
        <fullName evidence="1">Uncharacterized protein</fullName>
    </submittedName>
</protein>
<dbReference type="EMBL" id="CACRTB010000041">
    <property type="protein sequence ID" value="VYT48443.1"/>
    <property type="molecule type" value="Genomic_DNA"/>
</dbReference>
<reference evidence="1" key="1">
    <citation type="submission" date="2019-11" db="EMBL/GenBank/DDBJ databases">
        <authorList>
            <person name="Feng L."/>
        </authorList>
    </citation>
    <scope>NUCLEOTIDE SEQUENCE</scope>
    <source>
        <strain evidence="1">BcaccaeLFYP20</strain>
    </source>
</reference>
<proteinExistence type="predicted"/>
<sequence length="35" mass="4099">MDEKMFPNVETEVSNYGNAKKLMALYFLVSRNNFP</sequence>
<evidence type="ECO:0000313" key="1">
    <source>
        <dbReference type="EMBL" id="VYT48443.1"/>
    </source>
</evidence>